<keyword evidence="3 10" id="KW-1134">Transmembrane beta strand</keyword>
<evidence type="ECO:0000256" key="8">
    <source>
        <dbReference type="ARBA" id="ARBA00023170"/>
    </source>
</evidence>
<dbReference type="InterPro" id="IPR036942">
    <property type="entry name" value="Beta-barrel_TonB_sf"/>
</dbReference>
<dbReference type="InterPro" id="IPR012910">
    <property type="entry name" value="Plug_dom"/>
</dbReference>
<evidence type="ECO:0000313" key="16">
    <source>
        <dbReference type="EMBL" id="ACV68760.1"/>
    </source>
</evidence>
<dbReference type="STRING" id="485915.Dret_1473"/>
<evidence type="ECO:0000256" key="13">
    <source>
        <dbReference type="SAM" id="SignalP"/>
    </source>
</evidence>
<dbReference type="OrthoDB" id="98353at2"/>
<dbReference type="EMBL" id="CP001734">
    <property type="protein sequence ID" value="ACV68760.1"/>
    <property type="molecule type" value="Genomic_DNA"/>
</dbReference>
<evidence type="ECO:0000256" key="12">
    <source>
        <dbReference type="SAM" id="MobiDB-lite"/>
    </source>
</evidence>
<dbReference type="Proteomes" id="UP000001052">
    <property type="component" value="Chromosome"/>
</dbReference>
<accession>C8X2W3</accession>
<organism evidence="16 17">
    <name type="scientific">Desulfohalobium retbaense (strain ATCC 49708 / DSM 5692 / JCM 16813 / HR100)</name>
    <dbReference type="NCBI Taxonomy" id="485915"/>
    <lineage>
        <taxon>Bacteria</taxon>
        <taxon>Pseudomonadati</taxon>
        <taxon>Thermodesulfobacteriota</taxon>
        <taxon>Desulfovibrionia</taxon>
        <taxon>Desulfovibrionales</taxon>
        <taxon>Desulfohalobiaceae</taxon>
        <taxon>Desulfohalobium</taxon>
    </lineage>
</organism>
<comment type="subcellular location">
    <subcellularLocation>
        <location evidence="1 10">Cell outer membrane</location>
        <topology evidence="1 10">Multi-pass membrane protein</topology>
    </subcellularLocation>
</comment>
<evidence type="ECO:0000313" key="17">
    <source>
        <dbReference type="Proteomes" id="UP000001052"/>
    </source>
</evidence>
<evidence type="ECO:0000256" key="2">
    <source>
        <dbReference type="ARBA" id="ARBA00022448"/>
    </source>
</evidence>
<keyword evidence="9 10" id="KW-0998">Cell outer membrane</keyword>
<evidence type="ECO:0000256" key="3">
    <source>
        <dbReference type="ARBA" id="ARBA00022452"/>
    </source>
</evidence>
<evidence type="ECO:0000256" key="4">
    <source>
        <dbReference type="ARBA" id="ARBA00022692"/>
    </source>
</evidence>
<keyword evidence="8 16" id="KW-0675">Receptor</keyword>
<evidence type="ECO:0000256" key="11">
    <source>
        <dbReference type="RuleBase" id="RU003357"/>
    </source>
</evidence>
<evidence type="ECO:0000259" key="14">
    <source>
        <dbReference type="Pfam" id="PF00593"/>
    </source>
</evidence>
<keyword evidence="4 10" id="KW-0812">Transmembrane</keyword>
<feature type="domain" description="TonB-dependent receptor plug" evidence="15">
    <location>
        <begin position="50"/>
        <end position="153"/>
    </location>
</feature>
<evidence type="ECO:0000256" key="6">
    <source>
        <dbReference type="ARBA" id="ARBA00023077"/>
    </source>
</evidence>
<keyword evidence="17" id="KW-1185">Reference proteome</keyword>
<evidence type="ECO:0000259" key="15">
    <source>
        <dbReference type="Pfam" id="PF07715"/>
    </source>
</evidence>
<keyword evidence="7 10" id="KW-0472">Membrane</keyword>
<feature type="chain" id="PRO_5002994067" evidence="13">
    <location>
        <begin position="27"/>
        <end position="669"/>
    </location>
</feature>
<evidence type="ECO:0000256" key="1">
    <source>
        <dbReference type="ARBA" id="ARBA00004571"/>
    </source>
</evidence>
<keyword evidence="5 13" id="KW-0732">Signal</keyword>
<feature type="region of interest" description="Disordered" evidence="12">
    <location>
        <begin position="212"/>
        <end position="232"/>
    </location>
</feature>
<dbReference type="InterPro" id="IPR039426">
    <property type="entry name" value="TonB-dep_rcpt-like"/>
</dbReference>
<dbReference type="SUPFAM" id="SSF56935">
    <property type="entry name" value="Porins"/>
    <property type="match status" value="1"/>
</dbReference>
<dbReference type="HOGENOM" id="CLU_008287_18_0_7"/>
<dbReference type="GO" id="GO:0009279">
    <property type="term" value="C:cell outer membrane"/>
    <property type="evidence" value="ECO:0007669"/>
    <property type="project" value="UniProtKB-SubCell"/>
</dbReference>
<evidence type="ECO:0000256" key="7">
    <source>
        <dbReference type="ARBA" id="ARBA00023136"/>
    </source>
</evidence>
<comment type="similarity">
    <text evidence="10 11">Belongs to the TonB-dependent receptor family.</text>
</comment>
<proteinExistence type="inferred from homology"/>
<dbReference type="AlphaFoldDB" id="C8X2W3"/>
<dbReference type="RefSeq" id="WP_015751907.1">
    <property type="nucleotide sequence ID" value="NC_013223.1"/>
</dbReference>
<reference evidence="16 17" key="2">
    <citation type="journal article" date="2010" name="Stand. Genomic Sci.">
        <title>Complete genome sequence of Desulfohalobium retbaense type strain (HR(100)).</title>
        <authorList>
            <person name="Spring S."/>
            <person name="Nolan M."/>
            <person name="Lapidus A."/>
            <person name="Glavina Del Rio T."/>
            <person name="Copeland A."/>
            <person name="Tice H."/>
            <person name="Cheng J.F."/>
            <person name="Lucas S."/>
            <person name="Land M."/>
            <person name="Chen F."/>
            <person name="Bruce D."/>
            <person name="Goodwin L."/>
            <person name="Pitluck S."/>
            <person name="Ivanova N."/>
            <person name="Mavromatis K."/>
            <person name="Mikhailova N."/>
            <person name="Pati A."/>
            <person name="Chen A."/>
            <person name="Palaniappan K."/>
            <person name="Hauser L."/>
            <person name="Chang Y.J."/>
            <person name="Jeffries C.D."/>
            <person name="Munk C."/>
            <person name="Kiss H."/>
            <person name="Chain P."/>
            <person name="Han C."/>
            <person name="Brettin T."/>
            <person name="Detter J.C."/>
            <person name="Schuler E."/>
            <person name="Goker M."/>
            <person name="Rohde M."/>
            <person name="Bristow J."/>
            <person name="Eisen J.A."/>
            <person name="Markowitz V."/>
            <person name="Hugenholtz P."/>
            <person name="Kyrpides N.C."/>
            <person name="Klenk H.P."/>
        </authorList>
    </citation>
    <scope>NUCLEOTIDE SEQUENCE [LARGE SCALE GENOMIC DNA]</scope>
    <source>
        <strain evidence="16 17">DSM 5692</strain>
    </source>
</reference>
<evidence type="ECO:0000256" key="10">
    <source>
        <dbReference type="PROSITE-ProRule" id="PRU01360"/>
    </source>
</evidence>
<dbReference type="PANTHER" id="PTHR30069">
    <property type="entry name" value="TONB-DEPENDENT OUTER MEMBRANE RECEPTOR"/>
    <property type="match status" value="1"/>
</dbReference>
<dbReference type="Pfam" id="PF00593">
    <property type="entry name" value="TonB_dep_Rec_b-barrel"/>
    <property type="match status" value="1"/>
</dbReference>
<dbReference type="PANTHER" id="PTHR30069:SF29">
    <property type="entry name" value="HEMOGLOBIN AND HEMOGLOBIN-HAPTOGLOBIN-BINDING PROTEIN 1-RELATED"/>
    <property type="match status" value="1"/>
</dbReference>
<feature type="domain" description="TonB-dependent receptor-like beta-barrel" evidence="14">
    <location>
        <begin position="244"/>
        <end position="643"/>
    </location>
</feature>
<reference evidence="17" key="1">
    <citation type="submission" date="2009-09" db="EMBL/GenBank/DDBJ databases">
        <title>The complete chromosome of Desulfohalobium retbaense DSM 5692.</title>
        <authorList>
            <consortium name="US DOE Joint Genome Institute (JGI-PGF)"/>
            <person name="Lucas S."/>
            <person name="Copeland A."/>
            <person name="Lapidus A."/>
            <person name="Glavina del Rio T."/>
            <person name="Dalin E."/>
            <person name="Tice H."/>
            <person name="Bruce D."/>
            <person name="Goodwin L."/>
            <person name="Pitluck S."/>
            <person name="Kyrpides N."/>
            <person name="Mavromatis K."/>
            <person name="Ivanova N."/>
            <person name="Mikhailova N."/>
            <person name="Munk A.C."/>
            <person name="Brettin T."/>
            <person name="Detter J.C."/>
            <person name="Han C."/>
            <person name="Tapia R."/>
            <person name="Larimer F."/>
            <person name="Land M."/>
            <person name="Hauser L."/>
            <person name="Markowitz V."/>
            <person name="Cheng J.-F."/>
            <person name="Hugenholtz P."/>
            <person name="Woyke T."/>
            <person name="Wu D."/>
            <person name="Spring S."/>
            <person name="Klenk H.-P."/>
            <person name="Eisen J.A."/>
        </authorList>
    </citation>
    <scope>NUCLEOTIDE SEQUENCE [LARGE SCALE GENOMIC DNA]</scope>
    <source>
        <strain evidence="17">DSM 5692</strain>
    </source>
</reference>
<dbReference type="PROSITE" id="PS52016">
    <property type="entry name" value="TONB_DEPENDENT_REC_3"/>
    <property type="match status" value="1"/>
</dbReference>
<dbReference type="Pfam" id="PF07715">
    <property type="entry name" value="Plug"/>
    <property type="match status" value="1"/>
</dbReference>
<name>C8X2W3_DESRD</name>
<dbReference type="KEGG" id="drt:Dret_1473"/>
<keyword evidence="6 11" id="KW-0798">TonB box</keyword>
<sequence>MHSRLSKIALMAFGVCLWAGIGVAGAQETPANDQVFELGEIVVSSPASQVEAAGSVDVITAADIKEDNARTLDEALDLVPGIYVRRGKKGVPRIDMRGMRTRQIELLLNGIPINSSYDNQFDPSFIPVENIARIKVTRGAGSVLYGSGGNAGVINIITKRGAEGVHGSLNGEAAQGDAYLGRGTLSARNENGNIFISGSTYNQEYFPLADGADVDSRLEGGDERENSDRESSHLFTSMELTPTDQTTLALNLEMQQGEYGRPHEVLVDEFTDKKYENDDPTRLTFERVTDRSSIGGQLALSHDLSGPLSFKTWGYATQLEQTVDRFDDKTYTTQDKGRHTESTTSRYGLAGQVALDLHRLGVATLAASAEQGNWDSREEKYEKGAIDELNEIDKNNNIYSTSLQYEVAPTNALGLVAGAGWHQQEKHNGSTGADFSYQLGGHYDLTATTRLKANHARKIRFPSLRRLYEGDDANPDLEAEVTWHYEAGVEQDIPGWQTKLGLTLFHIDAEDFIEKIGDEPYKNQDKYRFQGIEATLANESVDNLRLEAAYTYLQSENRSDERDSDKLQNRPENKVSLKATYTCPWDLKISGSYLYVGERYDFSKDEDSPGKTITLDPYQVVNLKLSKPLPKTGWEFYAGVDNLFDEAYAENYALPRPGRTVYGGVEYSF</sequence>
<protein>
    <submittedName>
        <fullName evidence="16">TonB-dependent receptor</fullName>
    </submittedName>
</protein>
<feature type="signal peptide" evidence="13">
    <location>
        <begin position="1"/>
        <end position="26"/>
    </location>
</feature>
<keyword evidence="2 10" id="KW-0813">Transport</keyword>
<dbReference type="eggNOG" id="COG4771">
    <property type="taxonomic scope" value="Bacteria"/>
</dbReference>
<dbReference type="InterPro" id="IPR000531">
    <property type="entry name" value="Beta-barrel_TonB"/>
</dbReference>
<dbReference type="GO" id="GO:0015344">
    <property type="term" value="F:siderophore uptake transmembrane transporter activity"/>
    <property type="evidence" value="ECO:0007669"/>
    <property type="project" value="TreeGrafter"/>
</dbReference>
<dbReference type="Gene3D" id="2.40.170.20">
    <property type="entry name" value="TonB-dependent receptor, beta-barrel domain"/>
    <property type="match status" value="1"/>
</dbReference>
<gene>
    <name evidence="16" type="ordered locus">Dret_1473</name>
</gene>
<dbReference type="CDD" id="cd01347">
    <property type="entry name" value="ligand_gated_channel"/>
    <property type="match status" value="1"/>
</dbReference>
<evidence type="ECO:0000256" key="9">
    <source>
        <dbReference type="ARBA" id="ARBA00023237"/>
    </source>
</evidence>
<feature type="compositionally biased region" description="Basic and acidic residues" evidence="12">
    <location>
        <begin position="214"/>
        <end position="232"/>
    </location>
</feature>
<dbReference type="GO" id="GO:0044718">
    <property type="term" value="P:siderophore transmembrane transport"/>
    <property type="evidence" value="ECO:0007669"/>
    <property type="project" value="TreeGrafter"/>
</dbReference>
<evidence type="ECO:0000256" key="5">
    <source>
        <dbReference type="ARBA" id="ARBA00022729"/>
    </source>
</evidence>
<dbReference type="Gene3D" id="2.170.130.10">
    <property type="entry name" value="TonB-dependent receptor, plug domain"/>
    <property type="match status" value="1"/>
</dbReference>
<dbReference type="InterPro" id="IPR037066">
    <property type="entry name" value="Plug_dom_sf"/>
</dbReference>